<feature type="transmembrane region" description="Helical" evidence="1">
    <location>
        <begin position="75"/>
        <end position="95"/>
    </location>
</feature>
<keyword evidence="3" id="KW-0808">Transferase</keyword>
<feature type="transmembrane region" description="Helical" evidence="1">
    <location>
        <begin position="284"/>
        <end position="307"/>
    </location>
</feature>
<dbReference type="EMBL" id="JADIMZ010000070">
    <property type="protein sequence ID" value="MBO8432566.1"/>
    <property type="molecule type" value="Genomic_DNA"/>
</dbReference>
<feature type="transmembrane region" description="Helical" evidence="1">
    <location>
        <begin position="221"/>
        <end position="240"/>
    </location>
</feature>
<dbReference type="InterPro" id="IPR002656">
    <property type="entry name" value="Acyl_transf_3_dom"/>
</dbReference>
<feature type="transmembrane region" description="Helical" evidence="1">
    <location>
        <begin position="18"/>
        <end position="37"/>
    </location>
</feature>
<proteinExistence type="predicted"/>
<feature type="transmembrane region" description="Helical" evidence="1">
    <location>
        <begin position="49"/>
        <end position="68"/>
    </location>
</feature>
<feature type="transmembrane region" description="Helical" evidence="1">
    <location>
        <begin position="252"/>
        <end position="272"/>
    </location>
</feature>
<evidence type="ECO:0000259" key="2">
    <source>
        <dbReference type="Pfam" id="PF01757"/>
    </source>
</evidence>
<feature type="transmembrane region" description="Helical" evidence="1">
    <location>
        <begin position="313"/>
        <end position="332"/>
    </location>
</feature>
<evidence type="ECO:0000313" key="3">
    <source>
        <dbReference type="EMBL" id="MBO8432566.1"/>
    </source>
</evidence>
<keyword evidence="1" id="KW-0812">Transmembrane</keyword>
<evidence type="ECO:0000313" key="4">
    <source>
        <dbReference type="Proteomes" id="UP000823612"/>
    </source>
</evidence>
<evidence type="ECO:0000256" key="1">
    <source>
        <dbReference type="SAM" id="Phobius"/>
    </source>
</evidence>
<dbReference type="InterPro" id="IPR052734">
    <property type="entry name" value="Nod_factor_acetyltransferase"/>
</dbReference>
<feature type="domain" description="Acyltransferase 3" evidence="2">
    <location>
        <begin position="10"/>
        <end position="325"/>
    </location>
</feature>
<dbReference type="PANTHER" id="PTHR37312:SF1">
    <property type="entry name" value="MEMBRANE-BOUND ACYLTRANSFERASE YKRP-RELATED"/>
    <property type="match status" value="1"/>
</dbReference>
<keyword evidence="3" id="KW-0012">Acyltransferase</keyword>
<reference evidence="3" key="1">
    <citation type="submission" date="2020-10" db="EMBL/GenBank/DDBJ databases">
        <authorList>
            <person name="Gilroy R."/>
        </authorList>
    </citation>
    <scope>NUCLEOTIDE SEQUENCE</scope>
    <source>
        <strain evidence="3">2889</strain>
    </source>
</reference>
<sequence length="352" mass="40538">MTSAAANRIDFIDLAKGLCILLVVYFHAAAFVSVSSGMDAMLGSFRMPLYFFLSGLFFKPYEGFRGFLIRKTNKLLIPFAFFYLTTSVILPYIFWKFLGHTINTVVGIESLWAFINLETFPNVPIWFLWCLFLLNLFFYGLYLLSSKTRYPLRMLSLLCLGAGLIGFSCLFFHVNLYAFIDEALEAMPFFCCGYLLRQYSIQTPAGIFNILKSNPERKGRYMAESIIGIALLAAYTYLMTSFQTENYFLRLWIRYSCGIGGTLMVIFIARLLKRLPLISYFGRYSIMILCTHVLLIQIMVMLCGKFLPAFASNLWVIMPLVMLPYLLLIPLMKRVIPWFTAQKDLIKLPPNR</sequence>
<gene>
    <name evidence="3" type="ORF">IAB08_04665</name>
</gene>
<name>A0A9D9DRY5_9BACT</name>
<dbReference type="AlphaFoldDB" id="A0A9D9DRY5"/>
<feature type="transmembrane region" description="Helical" evidence="1">
    <location>
        <begin position="126"/>
        <end position="145"/>
    </location>
</feature>
<dbReference type="Pfam" id="PF01757">
    <property type="entry name" value="Acyl_transf_3"/>
    <property type="match status" value="1"/>
</dbReference>
<keyword evidence="1" id="KW-0472">Membrane</keyword>
<keyword evidence="1" id="KW-1133">Transmembrane helix</keyword>
<accession>A0A9D9DRY5</accession>
<dbReference type="PANTHER" id="PTHR37312">
    <property type="entry name" value="MEMBRANE-BOUND ACYLTRANSFERASE YKRP-RELATED"/>
    <property type="match status" value="1"/>
</dbReference>
<comment type="caution">
    <text evidence="3">The sequence shown here is derived from an EMBL/GenBank/DDBJ whole genome shotgun (WGS) entry which is preliminary data.</text>
</comment>
<protein>
    <submittedName>
        <fullName evidence="3">Acyltransferase</fullName>
    </submittedName>
</protein>
<reference evidence="3" key="2">
    <citation type="journal article" date="2021" name="PeerJ">
        <title>Extensive microbial diversity within the chicken gut microbiome revealed by metagenomics and culture.</title>
        <authorList>
            <person name="Gilroy R."/>
            <person name="Ravi A."/>
            <person name="Getino M."/>
            <person name="Pursley I."/>
            <person name="Horton D.L."/>
            <person name="Alikhan N.F."/>
            <person name="Baker D."/>
            <person name="Gharbi K."/>
            <person name="Hall N."/>
            <person name="Watson M."/>
            <person name="Adriaenssens E.M."/>
            <person name="Foster-Nyarko E."/>
            <person name="Jarju S."/>
            <person name="Secka A."/>
            <person name="Antonio M."/>
            <person name="Oren A."/>
            <person name="Chaudhuri R.R."/>
            <person name="La Ragione R."/>
            <person name="Hildebrand F."/>
            <person name="Pallen M.J."/>
        </authorList>
    </citation>
    <scope>NUCLEOTIDE SEQUENCE</scope>
    <source>
        <strain evidence="3">2889</strain>
    </source>
</reference>
<feature type="transmembrane region" description="Helical" evidence="1">
    <location>
        <begin position="157"/>
        <end position="180"/>
    </location>
</feature>
<dbReference type="Proteomes" id="UP000823612">
    <property type="component" value="Unassembled WGS sequence"/>
</dbReference>
<dbReference type="GO" id="GO:0016747">
    <property type="term" value="F:acyltransferase activity, transferring groups other than amino-acyl groups"/>
    <property type="evidence" value="ECO:0007669"/>
    <property type="project" value="InterPro"/>
</dbReference>
<organism evidence="3 4">
    <name type="scientific">Candidatus Pullibacteroides excrementavium</name>
    <dbReference type="NCBI Taxonomy" id="2840905"/>
    <lineage>
        <taxon>Bacteria</taxon>
        <taxon>Pseudomonadati</taxon>
        <taxon>Bacteroidota</taxon>
        <taxon>Bacteroidia</taxon>
        <taxon>Bacteroidales</taxon>
        <taxon>Candidatus Pullibacteroides</taxon>
    </lineage>
</organism>